<dbReference type="AlphaFoldDB" id="A0A2N5ZIU1"/>
<evidence type="ECO:0000259" key="1">
    <source>
        <dbReference type="Pfam" id="PF09936"/>
    </source>
</evidence>
<name>A0A2N5ZIU1_MUIH1</name>
<evidence type="ECO:0000313" key="3">
    <source>
        <dbReference type="Proteomes" id="UP000234857"/>
    </source>
</evidence>
<organism evidence="2 3">
    <name type="scientific">Muiribacterium halophilum</name>
    <dbReference type="NCBI Taxonomy" id="2053465"/>
    <lineage>
        <taxon>Bacteria</taxon>
        <taxon>Candidatus Muiribacteriota</taxon>
        <taxon>Candidatus Muiribacteriia</taxon>
        <taxon>Candidatus Muiribacteriales</taxon>
        <taxon>Candidatus Muiribacteriaceae</taxon>
        <taxon>Candidatus Muiribacterium</taxon>
    </lineage>
</organism>
<comment type="caution">
    <text evidence="2">The sequence shown here is derived from an EMBL/GenBank/DDBJ whole genome shotgun (WGS) entry which is preliminary data.</text>
</comment>
<dbReference type="Gene3D" id="3.40.1280.10">
    <property type="match status" value="1"/>
</dbReference>
<dbReference type="InterPro" id="IPR019230">
    <property type="entry name" value="RNA_MeTrfase_C_dom"/>
</dbReference>
<sequence>MNNVISVLSHNNIINKYGNISETAVTNIDVHDIARTTRTYGLKEYAIITRLKSQKVLLDDILRFWVEEKGGEINPDRKEALSRVRHYSIFRDLTEKYPNHKIIITDASRHEKSTSYKDMSKIIKDNPDNMYLLVFGTGWGLDPLMIDKADYILPPIGTPEDYNHLSVRAAAAIIIDRLAQKSRS</sequence>
<reference evidence="2 3" key="1">
    <citation type="submission" date="2017-11" db="EMBL/GenBank/DDBJ databases">
        <title>Genome-resolved metagenomics identifies genetic mobility, metabolic interactions, and unexpected diversity in perchlorate-reducing communities.</title>
        <authorList>
            <person name="Barnum T.P."/>
            <person name="Figueroa I.A."/>
            <person name="Carlstrom C.I."/>
            <person name="Lucas L.N."/>
            <person name="Engelbrektson A.L."/>
            <person name="Coates J.D."/>
        </authorList>
    </citation>
    <scope>NUCLEOTIDE SEQUENCE [LARGE SCALE GENOMIC DNA]</scope>
    <source>
        <strain evidence="2">BM706</strain>
    </source>
</reference>
<dbReference type="Proteomes" id="UP000234857">
    <property type="component" value="Unassembled WGS sequence"/>
</dbReference>
<gene>
    <name evidence="2" type="ORF">C0601_04390</name>
</gene>
<proteinExistence type="predicted"/>
<evidence type="ECO:0000313" key="2">
    <source>
        <dbReference type="EMBL" id="PLX18544.1"/>
    </source>
</evidence>
<dbReference type="EMBL" id="PKTG01000059">
    <property type="protein sequence ID" value="PLX18544.1"/>
    <property type="molecule type" value="Genomic_DNA"/>
</dbReference>
<protein>
    <recommendedName>
        <fullName evidence="1">tRNA (guanine-N(1)-)-methyltransferase C-terminal domain-containing protein</fullName>
    </recommendedName>
</protein>
<accession>A0A2N5ZIU1</accession>
<dbReference type="InterPro" id="IPR029026">
    <property type="entry name" value="tRNA_m1G_MTases_N"/>
</dbReference>
<dbReference type="Pfam" id="PF09936">
    <property type="entry name" value="Methyltrn_RNA_4"/>
    <property type="match status" value="1"/>
</dbReference>
<feature type="domain" description="tRNA (guanine-N(1)-)-methyltransferase C-terminal" evidence="1">
    <location>
        <begin position="5"/>
        <end position="179"/>
    </location>
</feature>